<evidence type="ECO:0000313" key="1">
    <source>
        <dbReference type="EMBL" id="ACJ27276.1"/>
    </source>
</evidence>
<reference evidence="1 2" key="1">
    <citation type="journal article" date="2008" name="PLoS ONE">
        <title>Environmental adaptation: genomic analysis of the piezotolerant and psychrotolerant deep-sea iron reducing bacterium Shewanella piezotolerans WP3.</title>
        <authorList>
            <person name="Wang F."/>
            <person name="Wang J."/>
            <person name="Jian H."/>
            <person name="Zhang B."/>
            <person name="Li S."/>
            <person name="Wang F."/>
            <person name="Zeng X."/>
            <person name="Gao L."/>
            <person name="Bartlett D.H."/>
            <person name="Yu J."/>
            <person name="Hu S."/>
            <person name="Xiao X."/>
        </authorList>
    </citation>
    <scope>NUCLEOTIDE SEQUENCE [LARGE SCALE GENOMIC DNA]</scope>
    <source>
        <strain evidence="2">WP3 / JCM 13877</strain>
    </source>
</reference>
<gene>
    <name evidence="1" type="ordered locus">swp_0444</name>
</gene>
<keyword evidence="2" id="KW-1185">Reference proteome</keyword>
<accession>B8CI00</accession>
<dbReference type="AlphaFoldDB" id="B8CI00"/>
<protein>
    <submittedName>
        <fullName evidence="1">Uncharacterized protein</fullName>
    </submittedName>
</protein>
<organism evidence="1 2">
    <name type="scientific">Shewanella piezotolerans (strain WP3 / JCM 13877)</name>
    <dbReference type="NCBI Taxonomy" id="225849"/>
    <lineage>
        <taxon>Bacteria</taxon>
        <taxon>Pseudomonadati</taxon>
        <taxon>Pseudomonadota</taxon>
        <taxon>Gammaproteobacteria</taxon>
        <taxon>Alteromonadales</taxon>
        <taxon>Shewanellaceae</taxon>
        <taxon>Shewanella</taxon>
    </lineage>
</organism>
<dbReference type="HOGENOM" id="CLU_2810044_0_0_6"/>
<evidence type="ECO:0000313" key="2">
    <source>
        <dbReference type="Proteomes" id="UP000000753"/>
    </source>
</evidence>
<name>B8CI00_SHEPW</name>
<sequence>MEAVVISKSWGLIIKNVLLLLEAVDLSRLLLSRRYDPSYASSLKSCPKSIEFEQKLSSKDQQPQEAD</sequence>
<dbReference type="EMBL" id="CP000472">
    <property type="protein sequence ID" value="ACJ27276.1"/>
    <property type="molecule type" value="Genomic_DNA"/>
</dbReference>
<dbReference type="STRING" id="225849.swp_0444"/>
<dbReference type="KEGG" id="swp:swp_0444"/>
<dbReference type="Proteomes" id="UP000000753">
    <property type="component" value="Chromosome"/>
</dbReference>
<proteinExistence type="predicted"/>